<dbReference type="PANTHER" id="PTHR11920:SF501">
    <property type="entry name" value="GUANYLATE CYCLASE 32E"/>
    <property type="match status" value="1"/>
</dbReference>
<dbReference type="PROSITE" id="PS50011">
    <property type="entry name" value="PROTEIN_KINASE_DOM"/>
    <property type="match status" value="1"/>
</dbReference>
<dbReference type="Pfam" id="PF00211">
    <property type="entry name" value="Guanylate_cyc"/>
    <property type="match status" value="1"/>
</dbReference>
<dbReference type="SUPFAM" id="SSF56112">
    <property type="entry name" value="Protein kinase-like (PK-like)"/>
    <property type="match status" value="1"/>
</dbReference>
<evidence type="ECO:0000256" key="11">
    <source>
        <dbReference type="ARBA" id="ARBA00023180"/>
    </source>
</evidence>
<keyword evidence="5" id="KW-0732">Signal</keyword>
<comment type="caution">
    <text evidence="20">The sequence shown here is derived from an EMBL/GenBank/DDBJ whole genome shotgun (WGS) entry which is preliminary data.</text>
</comment>
<dbReference type="GO" id="GO:0001653">
    <property type="term" value="F:peptide receptor activity"/>
    <property type="evidence" value="ECO:0007669"/>
    <property type="project" value="TreeGrafter"/>
</dbReference>
<keyword evidence="8" id="KW-0342">GTP-binding</keyword>
<dbReference type="Pfam" id="PF01094">
    <property type="entry name" value="ANF_receptor"/>
    <property type="match status" value="1"/>
</dbReference>
<feature type="region of interest" description="Disordered" evidence="16">
    <location>
        <begin position="1134"/>
        <end position="1166"/>
    </location>
</feature>
<evidence type="ECO:0000256" key="5">
    <source>
        <dbReference type="ARBA" id="ARBA00022729"/>
    </source>
</evidence>
<dbReference type="Gene3D" id="3.30.70.1230">
    <property type="entry name" value="Nucleotide cyclase"/>
    <property type="match status" value="1"/>
</dbReference>
<comment type="subcellular location">
    <subcellularLocation>
        <location evidence="2">Membrane</location>
        <topology evidence="2">Single-pass type I membrane protein</topology>
    </subcellularLocation>
</comment>
<name>A0AAU9W0N1_9CNID</name>
<dbReference type="GO" id="GO:0004672">
    <property type="term" value="F:protein kinase activity"/>
    <property type="evidence" value="ECO:0007669"/>
    <property type="project" value="InterPro"/>
</dbReference>
<evidence type="ECO:0000259" key="18">
    <source>
        <dbReference type="PROSITE" id="PS50011"/>
    </source>
</evidence>
<keyword evidence="11" id="KW-0325">Glycoprotein</keyword>
<dbReference type="Pfam" id="PF07714">
    <property type="entry name" value="PK_Tyr_Ser-Thr"/>
    <property type="match status" value="1"/>
</dbReference>
<evidence type="ECO:0000256" key="9">
    <source>
        <dbReference type="ARBA" id="ARBA00023136"/>
    </source>
</evidence>
<sequence>MSVFTGVMASTAVFIVFLIMINYLTLAEKKEYKLGLLIPYSTVIPHFEHDFNKGESFAAAMTIAVERLNADPTILADYNVTFVWKDTKCDELIAVYEQLNQINSGVQAFIGPGCNCQTAARNAAAFNMSIISFMCSAAELSNKKKFPTFSRTFAVDNQVAPSIISLLKYTYNWTRVAIIVQNTTKWMDLKNYLVEEFEKERIDVAMEYTTVNPVLYERKHEAQFRDALKELKSKARIVLVIGSYTISLETLYLAKQQEMINGDYAFILFELDQLTVKRNNKLKFFWFEQQILLKRNISKSDIPEAMQAALVLAVKNPRGSGYENFVTQVKLKTSKSPFFSMTYNKSNLAFANSPPIYAGYLYNAVYQFGLALNRSQALLESEGQNRTPTGADISAQLRDYTFDGIQGYRIHLDNNGDAQFNLTLLDVRKNPPHSFFAYDFVEVGDFQIKYGNLSGNRSQTGFPHLVFRKNLTKVWVGGSRKAPKDRPDCGFDNELCPDPNGESPDNKKEIIAGVSCGLGFLAILLVINLVRQYRLERELKSRLWKIDYNQLGFERRASNTSLASAMRETNEEAMPLLREESSDGKITTVGSYKGNMVTVAKLPKGHLDLTRKVLLELKQMRDVRHDNLNQFIGACVEPEICIVMQYCSRGSLQDILENEDVKLDHMFIASLVADIVKGMAYMHSTDVKSHGNLKSSNCLVDSRWVLKITDYGLPSFRNKLKKNREDYAYYRDLLWVAPELLRIPNRSLRGTQKGDVYSFAIILQEFHTREGPYSANFMEPKDIIRRVKDGEFPPFRPTVTTLITGVEELRELMKQCWNDNSEERPDFHEIKKIMHKVLVNNGMKTNIFDNIVYMMEKYADNLEELVMERTGQLIEEKKKTDALLERMLPRPVAEQLKKGQEVEAESFHEVSIYFSDIVGFTSLSSESTPMQVVTLLNDLYTLFDNIIQEYDVYKVETIGDAYMVVSGLPIRNGHEHAGEISRMALHLVEAVQTDFKVRHQPDHQLKLRVGLHSGPVVAGVVGNTMPRYCLFGDTVNTASRMESNGEALRIHISEATKGILDDLGGFEVQERGEVFLKGKGTCKTYWLISAVKRTSNKVNKLLHPNGQPLMNYLNAPGHHLGSNSSLNNLKRTESLRRSMKASPNPVKKSWHKADDESAALLNQTSV</sequence>
<keyword evidence="7 17" id="KW-1133">Transmembrane helix</keyword>
<dbReference type="CDD" id="cd14042">
    <property type="entry name" value="PK_GC-A_B"/>
    <property type="match status" value="1"/>
</dbReference>
<evidence type="ECO:0000256" key="6">
    <source>
        <dbReference type="ARBA" id="ARBA00022741"/>
    </source>
</evidence>
<dbReference type="InterPro" id="IPR050401">
    <property type="entry name" value="Cyclic_nucleotide_synthase"/>
</dbReference>
<evidence type="ECO:0000313" key="21">
    <source>
        <dbReference type="Proteomes" id="UP001159428"/>
    </source>
</evidence>
<dbReference type="GO" id="GO:0035556">
    <property type="term" value="P:intracellular signal transduction"/>
    <property type="evidence" value="ECO:0007669"/>
    <property type="project" value="InterPro"/>
</dbReference>
<dbReference type="GO" id="GO:0004016">
    <property type="term" value="F:adenylate cyclase activity"/>
    <property type="evidence" value="ECO:0007669"/>
    <property type="project" value="TreeGrafter"/>
</dbReference>
<dbReference type="FunFam" id="3.30.70.1230:FF:000004">
    <property type="entry name" value="Guanylate cyclase"/>
    <property type="match status" value="1"/>
</dbReference>
<dbReference type="PROSITE" id="PS50125">
    <property type="entry name" value="GUANYLATE_CYCLASE_2"/>
    <property type="match status" value="1"/>
</dbReference>
<keyword evidence="6" id="KW-0547">Nucleotide-binding</keyword>
<dbReference type="InterPro" id="IPR001245">
    <property type="entry name" value="Ser-Thr/Tyr_kinase_cat_dom"/>
</dbReference>
<dbReference type="InterPro" id="IPR029787">
    <property type="entry name" value="Nucleotide_cyclase"/>
</dbReference>
<dbReference type="GO" id="GO:0004383">
    <property type="term" value="F:guanylate cyclase activity"/>
    <property type="evidence" value="ECO:0007669"/>
    <property type="project" value="UniProtKB-EC"/>
</dbReference>
<dbReference type="Gene3D" id="6.10.250.780">
    <property type="match status" value="1"/>
</dbReference>
<dbReference type="InterPro" id="IPR001054">
    <property type="entry name" value="A/G_cyclase"/>
</dbReference>
<dbReference type="GO" id="GO:0007168">
    <property type="term" value="P:receptor guanylyl cyclase signaling pathway"/>
    <property type="evidence" value="ECO:0007669"/>
    <property type="project" value="TreeGrafter"/>
</dbReference>
<evidence type="ECO:0000259" key="19">
    <source>
        <dbReference type="PROSITE" id="PS50125"/>
    </source>
</evidence>
<dbReference type="PANTHER" id="PTHR11920">
    <property type="entry name" value="GUANYLYL CYCLASE"/>
    <property type="match status" value="1"/>
</dbReference>
<keyword evidence="21" id="KW-1185">Reference proteome</keyword>
<dbReference type="SUPFAM" id="SSF53822">
    <property type="entry name" value="Periplasmic binding protein-like I"/>
    <property type="match status" value="1"/>
</dbReference>
<comment type="similarity">
    <text evidence="14">Belongs to the adenylyl cyclase class-4/guanylyl cyclase family.</text>
</comment>
<protein>
    <recommendedName>
        <fullName evidence="3 15">Guanylate cyclase</fullName>
        <ecNumber evidence="3 15">4.6.1.2</ecNumber>
    </recommendedName>
</protein>
<dbReference type="CDD" id="cd07302">
    <property type="entry name" value="CHD"/>
    <property type="match status" value="1"/>
</dbReference>
<evidence type="ECO:0000256" key="8">
    <source>
        <dbReference type="ARBA" id="ARBA00023134"/>
    </source>
</evidence>
<dbReference type="InterPro" id="IPR028082">
    <property type="entry name" value="Peripla_BP_I"/>
</dbReference>
<evidence type="ECO:0000256" key="10">
    <source>
        <dbReference type="ARBA" id="ARBA00023170"/>
    </source>
</evidence>
<dbReference type="FunFam" id="1.10.510.10:FF:000420">
    <property type="entry name" value="Guanylate cyclase"/>
    <property type="match status" value="1"/>
</dbReference>
<accession>A0AAU9W0N1</accession>
<keyword evidence="12 14" id="KW-0456">Lyase</keyword>
<dbReference type="GO" id="GO:0005886">
    <property type="term" value="C:plasma membrane"/>
    <property type="evidence" value="ECO:0007669"/>
    <property type="project" value="TreeGrafter"/>
</dbReference>
<dbReference type="Proteomes" id="UP001159428">
    <property type="component" value="Unassembled WGS sequence"/>
</dbReference>
<dbReference type="GO" id="GO:0005525">
    <property type="term" value="F:GTP binding"/>
    <property type="evidence" value="ECO:0007669"/>
    <property type="project" value="UniProtKB-KW"/>
</dbReference>
<dbReference type="EMBL" id="CALNXJ010000005">
    <property type="protein sequence ID" value="CAH3039755.1"/>
    <property type="molecule type" value="Genomic_DNA"/>
</dbReference>
<proteinExistence type="inferred from homology"/>
<keyword evidence="13 15" id="KW-0141">cGMP biosynthesis</keyword>
<feature type="transmembrane region" description="Helical" evidence="17">
    <location>
        <begin position="6"/>
        <end position="26"/>
    </location>
</feature>
<keyword evidence="10" id="KW-0675">Receptor</keyword>
<dbReference type="InterPro" id="IPR000719">
    <property type="entry name" value="Prot_kinase_dom"/>
</dbReference>
<organism evidence="20 21">
    <name type="scientific">Pocillopora meandrina</name>
    <dbReference type="NCBI Taxonomy" id="46732"/>
    <lineage>
        <taxon>Eukaryota</taxon>
        <taxon>Metazoa</taxon>
        <taxon>Cnidaria</taxon>
        <taxon>Anthozoa</taxon>
        <taxon>Hexacorallia</taxon>
        <taxon>Scleractinia</taxon>
        <taxon>Astrocoeniina</taxon>
        <taxon>Pocilloporidae</taxon>
        <taxon>Pocillopora</taxon>
    </lineage>
</organism>
<evidence type="ECO:0000256" key="2">
    <source>
        <dbReference type="ARBA" id="ARBA00004479"/>
    </source>
</evidence>
<comment type="catalytic activity">
    <reaction evidence="1 15">
        <text>GTP = 3',5'-cyclic GMP + diphosphate</text>
        <dbReference type="Rhea" id="RHEA:13665"/>
        <dbReference type="ChEBI" id="CHEBI:33019"/>
        <dbReference type="ChEBI" id="CHEBI:37565"/>
        <dbReference type="ChEBI" id="CHEBI:57746"/>
        <dbReference type="EC" id="4.6.1.2"/>
    </reaction>
</comment>
<feature type="domain" description="Protein kinase" evidence="18">
    <location>
        <begin position="551"/>
        <end position="838"/>
    </location>
</feature>
<keyword evidence="4 17" id="KW-0812">Transmembrane</keyword>
<dbReference type="PROSITE" id="PS00452">
    <property type="entry name" value="GUANYLATE_CYCLASE_1"/>
    <property type="match status" value="1"/>
</dbReference>
<dbReference type="Gene3D" id="1.10.510.10">
    <property type="entry name" value="Transferase(Phosphotransferase) domain 1"/>
    <property type="match status" value="1"/>
</dbReference>
<keyword evidence="9 17" id="KW-0472">Membrane</keyword>
<feature type="domain" description="Guanylate cyclase" evidence="19">
    <location>
        <begin position="911"/>
        <end position="1042"/>
    </location>
</feature>
<gene>
    <name evidence="20" type="ORF">PMEA_00026351</name>
</gene>
<evidence type="ECO:0000256" key="17">
    <source>
        <dbReference type="SAM" id="Phobius"/>
    </source>
</evidence>
<dbReference type="SMART" id="SM00044">
    <property type="entry name" value="CYCc"/>
    <property type="match status" value="1"/>
</dbReference>
<evidence type="ECO:0000256" key="15">
    <source>
        <dbReference type="RuleBase" id="RU003431"/>
    </source>
</evidence>
<evidence type="ECO:0000256" key="16">
    <source>
        <dbReference type="SAM" id="MobiDB-lite"/>
    </source>
</evidence>
<dbReference type="EC" id="4.6.1.2" evidence="3 15"/>
<evidence type="ECO:0000256" key="12">
    <source>
        <dbReference type="ARBA" id="ARBA00023239"/>
    </source>
</evidence>
<reference evidence="20 21" key="1">
    <citation type="submission" date="2022-05" db="EMBL/GenBank/DDBJ databases">
        <authorList>
            <consortium name="Genoscope - CEA"/>
            <person name="William W."/>
        </authorList>
    </citation>
    <scope>NUCLEOTIDE SEQUENCE [LARGE SCALE GENOMIC DNA]</scope>
</reference>
<evidence type="ECO:0000256" key="4">
    <source>
        <dbReference type="ARBA" id="ARBA00022692"/>
    </source>
</evidence>
<evidence type="ECO:0000256" key="7">
    <source>
        <dbReference type="ARBA" id="ARBA00022989"/>
    </source>
</evidence>
<evidence type="ECO:0000256" key="1">
    <source>
        <dbReference type="ARBA" id="ARBA00001436"/>
    </source>
</evidence>
<evidence type="ECO:0000256" key="14">
    <source>
        <dbReference type="RuleBase" id="RU000405"/>
    </source>
</evidence>
<dbReference type="InterPro" id="IPR011009">
    <property type="entry name" value="Kinase-like_dom_sf"/>
</dbReference>
<dbReference type="AlphaFoldDB" id="A0AAU9W0N1"/>
<evidence type="ECO:0000313" key="20">
    <source>
        <dbReference type="EMBL" id="CAH3039755.1"/>
    </source>
</evidence>
<evidence type="ECO:0000256" key="13">
    <source>
        <dbReference type="ARBA" id="ARBA00023293"/>
    </source>
</evidence>
<evidence type="ECO:0000256" key="3">
    <source>
        <dbReference type="ARBA" id="ARBA00012202"/>
    </source>
</evidence>
<dbReference type="InterPro" id="IPR001828">
    <property type="entry name" value="ANF_lig-bd_rcpt"/>
</dbReference>
<dbReference type="SUPFAM" id="SSF55073">
    <property type="entry name" value="Nucleotide cyclase"/>
    <property type="match status" value="1"/>
</dbReference>
<dbReference type="GO" id="GO:0005524">
    <property type="term" value="F:ATP binding"/>
    <property type="evidence" value="ECO:0007669"/>
    <property type="project" value="InterPro"/>
</dbReference>
<dbReference type="Gene3D" id="3.40.50.2300">
    <property type="match status" value="2"/>
</dbReference>
<dbReference type="InterPro" id="IPR018297">
    <property type="entry name" value="A/G_cyclase_CS"/>
</dbReference>